<keyword evidence="1" id="KW-0472">Membrane</keyword>
<protein>
    <submittedName>
        <fullName evidence="2">Uncharacterized protein</fullName>
    </submittedName>
</protein>
<gene>
    <name evidence="2" type="ORF">GALL_106630</name>
</gene>
<feature type="transmembrane region" description="Helical" evidence="1">
    <location>
        <begin position="32"/>
        <end position="50"/>
    </location>
</feature>
<keyword evidence="1" id="KW-1133">Transmembrane helix</keyword>
<proteinExistence type="predicted"/>
<keyword evidence="1" id="KW-0812">Transmembrane</keyword>
<feature type="transmembrane region" description="Helical" evidence="1">
    <location>
        <begin position="172"/>
        <end position="190"/>
    </location>
</feature>
<feature type="transmembrane region" description="Helical" evidence="1">
    <location>
        <begin position="101"/>
        <end position="126"/>
    </location>
</feature>
<evidence type="ECO:0000313" key="2">
    <source>
        <dbReference type="EMBL" id="OIR07076.1"/>
    </source>
</evidence>
<sequence>MIVLLALKLMLVPSLTAGITLSGRRWGPSVAGWLSAFPVVGGPILLFIAIEQGSAFASAAAVGTLSAVIAILVYATCYSWAATRLSWAGSLGCGMLGYFSAVALLDLLAPSLPVAAPLVLVGLTLAPRLFPRVGAPTRVFAAPRGDMIFRMLASAVLVLLVTTFAASMGPRMSGLLAMFPVLSTVLVVFSHHHSGREYAITLLRGMVFGWYAFAAFCLALALSLPALGVAPAFLLSLGCAGTVQLGTRAIMRRVPARS</sequence>
<comment type="caution">
    <text evidence="2">The sequence shown here is derived from an EMBL/GenBank/DDBJ whole genome shotgun (WGS) entry which is preliminary data.</text>
</comment>
<feature type="transmembrane region" description="Helical" evidence="1">
    <location>
        <begin position="202"/>
        <end position="224"/>
    </location>
</feature>
<feature type="transmembrane region" description="Helical" evidence="1">
    <location>
        <begin position="57"/>
        <end position="81"/>
    </location>
</feature>
<feature type="transmembrane region" description="Helical" evidence="1">
    <location>
        <begin position="147"/>
        <end position="166"/>
    </location>
</feature>
<reference evidence="2" key="1">
    <citation type="submission" date="2016-10" db="EMBL/GenBank/DDBJ databases">
        <title>Sequence of Gallionella enrichment culture.</title>
        <authorList>
            <person name="Poehlein A."/>
            <person name="Muehling M."/>
            <person name="Daniel R."/>
        </authorList>
    </citation>
    <scope>NUCLEOTIDE SEQUENCE</scope>
</reference>
<accession>A0A1J5SZP6</accession>
<name>A0A1J5SZP6_9ZZZZ</name>
<feature type="transmembrane region" description="Helical" evidence="1">
    <location>
        <begin position="230"/>
        <end position="251"/>
    </location>
</feature>
<dbReference type="AlphaFoldDB" id="A0A1J5SZP6"/>
<dbReference type="EMBL" id="MLJW01000039">
    <property type="protein sequence ID" value="OIR07076.1"/>
    <property type="molecule type" value="Genomic_DNA"/>
</dbReference>
<evidence type="ECO:0000256" key="1">
    <source>
        <dbReference type="SAM" id="Phobius"/>
    </source>
</evidence>
<organism evidence="2">
    <name type="scientific">mine drainage metagenome</name>
    <dbReference type="NCBI Taxonomy" id="410659"/>
    <lineage>
        <taxon>unclassified sequences</taxon>
        <taxon>metagenomes</taxon>
        <taxon>ecological metagenomes</taxon>
    </lineage>
</organism>